<accession>A0A0M3JGF0</accession>
<keyword evidence="1" id="KW-0732">Signal</keyword>
<evidence type="ECO:0000313" key="2">
    <source>
        <dbReference type="EMBL" id="VDK27118.1"/>
    </source>
</evidence>
<dbReference type="EMBL" id="UYRR01014121">
    <property type="protein sequence ID" value="VDK27118.1"/>
    <property type="molecule type" value="Genomic_DNA"/>
</dbReference>
<feature type="chain" id="PRO_5043120880" evidence="1">
    <location>
        <begin position="22"/>
        <end position="87"/>
    </location>
</feature>
<dbReference type="AlphaFoldDB" id="A0A0M3JGF0"/>
<dbReference type="WBParaSite" id="ASIM_0000670501-mRNA-1">
    <property type="protein sequence ID" value="ASIM_0000670501-mRNA-1"/>
    <property type="gene ID" value="ASIM_0000670501"/>
</dbReference>
<name>A0A0M3JGF0_ANISI</name>
<evidence type="ECO:0000313" key="4">
    <source>
        <dbReference type="WBParaSite" id="ASIM_0000670501-mRNA-1"/>
    </source>
</evidence>
<evidence type="ECO:0000313" key="3">
    <source>
        <dbReference type="Proteomes" id="UP000267096"/>
    </source>
</evidence>
<reference evidence="4" key="1">
    <citation type="submission" date="2017-02" db="UniProtKB">
        <authorList>
            <consortium name="WormBaseParasite"/>
        </authorList>
    </citation>
    <scope>IDENTIFICATION</scope>
</reference>
<sequence>MRILICLVLFLFGDHAQTAHGYRTPFNRLTKSSNPPLEDRQQIIWINTTYQAEDNGVDIARLPQCKAWQKWWTLEVRVTFTFDEFNF</sequence>
<organism evidence="4">
    <name type="scientific">Anisakis simplex</name>
    <name type="common">Herring worm</name>
    <dbReference type="NCBI Taxonomy" id="6269"/>
    <lineage>
        <taxon>Eukaryota</taxon>
        <taxon>Metazoa</taxon>
        <taxon>Ecdysozoa</taxon>
        <taxon>Nematoda</taxon>
        <taxon>Chromadorea</taxon>
        <taxon>Rhabditida</taxon>
        <taxon>Spirurina</taxon>
        <taxon>Ascaridomorpha</taxon>
        <taxon>Ascaridoidea</taxon>
        <taxon>Anisakidae</taxon>
        <taxon>Anisakis</taxon>
        <taxon>Anisakis simplex complex</taxon>
    </lineage>
</organism>
<dbReference type="Proteomes" id="UP000267096">
    <property type="component" value="Unassembled WGS sequence"/>
</dbReference>
<reference evidence="2 3" key="2">
    <citation type="submission" date="2018-11" db="EMBL/GenBank/DDBJ databases">
        <authorList>
            <consortium name="Pathogen Informatics"/>
        </authorList>
    </citation>
    <scope>NUCLEOTIDE SEQUENCE [LARGE SCALE GENOMIC DNA]</scope>
</reference>
<protein>
    <submittedName>
        <fullName evidence="4">Secreted protein</fullName>
    </submittedName>
</protein>
<dbReference type="OrthoDB" id="10578957at2759"/>
<feature type="signal peptide" evidence="1">
    <location>
        <begin position="1"/>
        <end position="21"/>
    </location>
</feature>
<gene>
    <name evidence="2" type="ORF">ASIM_LOCUS6484</name>
</gene>
<evidence type="ECO:0000256" key="1">
    <source>
        <dbReference type="SAM" id="SignalP"/>
    </source>
</evidence>
<proteinExistence type="predicted"/>
<keyword evidence="3" id="KW-1185">Reference proteome</keyword>